<dbReference type="InterPro" id="IPR000727">
    <property type="entry name" value="T_SNARE_dom"/>
</dbReference>
<comment type="caution">
    <text evidence="3">The sequence shown here is derived from an EMBL/GenBank/DDBJ whole genome shotgun (WGS) entry which is preliminary data.</text>
</comment>
<dbReference type="Gene3D" id="1.10.287.950">
    <property type="entry name" value="Methyl-accepting chemotaxis protein"/>
    <property type="match status" value="1"/>
</dbReference>
<proteinExistence type="predicted"/>
<feature type="domain" description="T-SNARE coiled-coil homology" evidence="2">
    <location>
        <begin position="169"/>
        <end position="231"/>
    </location>
</feature>
<dbReference type="AlphaFoldDB" id="A0A644XBQ9"/>
<accession>A0A644XBQ9</accession>
<name>A0A644XBQ9_9ZZZZ</name>
<dbReference type="Pfam" id="PF02470">
    <property type="entry name" value="MlaD"/>
    <property type="match status" value="1"/>
</dbReference>
<protein>
    <recommendedName>
        <fullName evidence="2">t-SNARE coiled-coil homology domain-containing protein</fullName>
    </recommendedName>
</protein>
<dbReference type="InterPro" id="IPR052336">
    <property type="entry name" value="MlaD_Phospholipid_Transporter"/>
</dbReference>
<reference evidence="3" key="1">
    <citation type="submission" date="2019-08" db="EMBL/GenBank/DDBJ databases">
        <authorList>
            <person name="Kucharzyk K."/>
            <person name="Murdoch R.W."/>
            <person name="Higgins S."/>
            <person name="Loffler F."/>
        </authorList>
    </citation>
    <scope>NUCLEOTIDE SEQUENCE</scope>
</reference>
<dbReference type="PROSITE" id="PS50192">
    <property type="entry name" value="T_SNARE"/>
    <property type="match status" value="1"/>
</dbReference>
<dbReference type="EMBL" id="VSSQ01001853">
    <property type="protein sequence ID" value="MPM11613.1"/>
    <property type="molecule type" value="Genomic_DNA"/>
</dbReference>
<dbReference type="PANTHER" id="PTHR33371:SF4">
    <property type="entry name" value="INTERMEMBRANE PHOSPHOLIPID TRANSPORT SYSTEM BINDING PROTEIN MLAD"/>
    <property type="match status" value="1"/>
</dbReference>
<gene>
    <name evidence="3" type="ORF">SDC9_57961</name>
</gene>
<dbReference type="PANTHER" id="PTHR33371">
    <property type="entry name" value="INTERMEMBRANE PHOSPHOLIPID TRANSPORT SYSTEM BINDING PROTEIN MLAD-RELATED"/>
    <property type="match status" value="1"/>
</dbReference>
<sequence length="328" mass="36901">MFKKREVRIALFFILGMVLVYWGINFLKGKDIFSTQTVLYAEYENITGLQVANPIMLNGFKIGQISDIKFIPGGKGKLLVKMLITEDIAIPTNSVARIISSDLLGSKAMQIILGNSSNPAKSGDYLKGEIETDLKEEVSMQILPLKNKAEELLSSFDSVLVILQLIFNENTRDNLNHSFESIKNTIASLEHASYNLDTLMSSQRFRLSTIFANVESITTNLKDNNDKIRQIFSNLNSISDSLARSNFKATINSANESLARFNDIMTKVDQGQGSLGMLINNDTLYYNLEKSSNDLDKLVEDIRLNPQRYLHFSIFGRSGKRNAYTPRE</sequence>
<feature type="transmembrane region" description="Helical" evidence="1">
    <location>
        <begin position="7"/>
        <end position="24"/>
    </location>
</feature>
<keyword evidence="1" id="KW-0472">Membrane</keyword>
<evidence type="ECO:0000259" key="2">
    <source>
        <dbReference type="PROSITE" id="PS50192"/>
    </source>
</evidence>
<evidence type="ECO:0000313" key="3">
    <source>
        <dbReference type="EMBL" id="MPM11613.1"/>
    </source>
</evidence>
<organism evidence="3">
    <name type="scientific">bioreactor metagenome</name>
    <dbReference type="NCBI Taxonomy" id="1076179"/>
    <lineage>
        <taxon>unclassified sequences</taxon>
        <taxon>metagenomes</taxon>
        <taxon>ecological metagenomes</taxon>
    </lineage>
</organism>
<evidence type="ECO:0000256" key="1">
    <source>
        <dbReference type="SAM" id="Phobius"/>
    </source>
</evidence>
<keyword evidence="1" id="KW-1133">Transmembrane helix</keyword>
<keyword evidence="1" id="KW-0812">Transmembrane</keyword>
<dbReference type="InterPro" id="IPR003399">
    <property type="entry name" value="Mce/MlaD"/>
</dbReference>